<name>A0ABV2V2Q0_9ACTN</name>
<evidence type="ECO:0000313" key="2">
    <source>
        <dbReference type="Proteomes" id="UP001550210"/>
    </source>
</evidence>
<proteinExistence type="predicted"/>
<accession>A0ABV2V2Q0</accession>
<keyword evidence="2" id="KW-1185">Reference proteome</keyword>
<dbReference type="EMBL" id="JBEXPZ010000036">
    <property type="protein sequence ID" value="MET9848093.1"/>
    <property type="molecule type" value="Genomic_DNA"/>
</dbReference>
<dbReference type="Proteomes" id="UP001550210">
    <property type="component" value="Unassembled WGS sequence"/>
</dbReference>
<gene>
    <name evidence="1" type="ORF">ABZZ21_26850</name>
</gene>
<evidence type="ECO:0000313" key="1">
    <source>
        <dbReference type="EMBL" id="MET9848093.1"/>
    </source>
</evidence>
<sequence length="207" mass="21675">MSDNDCTSHDLGDDSQVAALLRAADESAVEALRATLDIEGRLATVLARADAERASVATVFGADVSAVLASWSVDLTHTAVRGVGPGQRIVRAVTDPEFFQAVMGRQRSGLEPWPDLCLEFAEDAFSLVAVLSLPSSPARGVRVAVMTQLGGRTAGETFVVAADTESADRDDSWPVDLSATLRLAPEASDALGETVVSLKAVRVDGHS</sequence>
<reference evidence="1 2" key="1">
    <citation type="submission" date="2024-06" db="EMBL/GenBank/DDBJ databases">
        <title>The Natural Products Discovery Center: Release of the First 8490 Sequenced Strains for Exploring Actinobacteria Biosynthetic Diversity.</title>
        <authorList>
            <person name="Kalkreuter E."/>
            <person name="Kautsar S.A."/>
            <person name="Yang D."/>
            <person name="Bader C.D."/>
            <person name="Teijaro C.N."/>
            <person name="Fluegel L."/>
            <person name="Davis C.M."/>
            <person name="Simpson J.R."/>
            <person name="Lauterbach L."/>
            <person name="Steele A.D."/>
            <person name="Gui C."/>
            <person name="Meng S."/>
            <person name="Li G."/>
            <person name="Viehrig K."/>
            <person name="Ye F."/>
            <person name="Su P."/>
            <person name="Kiefer A.F."/>
            <person name="Nichols A."/>
            <person name="Cepeda A.J."/>
            <person name="Yan W."/>
            <person name="Fan B."/>
            <person name="Jiang Y."/>
            <person name="Adhikari A."/>
            <person name="Zheng C.-J."/>
            <person name="Schuster L."/>
            <person name="Cowan T.M."/>
            <person name="Smanski M.J."/>
            <person name="Chevrette M.G."/>
            <person name="De Carvalho L.P.S."/>
            <person name="Shen B."/>
        </authorList>
    </citation>
    <scope>NUCLEOTIDE SEQUENCE [LARGE SCALE GENOMIC DNA]</scope>
    <source>
        <strain evidence="1 2">NPDC006434</strain>
    </source>
</reference>
<dbReference type="RefSeq" id="WP_355399752.1">
    <property type="nucleotide sequence ID" value="NZ_JBEGHN010000001.1"/>
</dbReference>
<organism evidence="1 2">
    <name type="scientific">Streptomyces ossamyceticus</name>
    <dbReference type="NCBI Taxonomy" id="249581"/>
    <lineage>
        <taxon>Bacteria</taxon>
        <taxon>Bacillati</taxon>
        <taxon>Actinomycetota</taxon>
        <taxon>Actinomycetes</taxon>
        <taxon>Kitasatosporales</taxon>
        <taxon>Streptomycetaceae</taxon>
        <taxon>Streptomyces</taxon>
    </lineage>
</organism>
<protein>
    <submittedName>
        <fullName evidence="1">Uncharacterized protein</fullName>
    </submittedName>
</protein>
<comment type="caution">
    <text evidence="1">The sequence shown here is derived from an EMBL/GenBank/DDBJ whole genome shotgun (WGS) entry which is preliminary data.</text>
</comment>